<protein>
    <submittedName>
        <fullName evidence="1">Uncharacterized protein</fullName>
    </submittedName>
</protein>
<dbReference type="Proteomes" id="UP000054843">
    <property type="component" value="Unassembled WGS sequence"/>
</dbReference>
<accession>A0A0V1MLC7</accession>
<comment type="caution">
    <text evidence="1">The sequence shown here is derived from an EMBL/GenBank/DDBJ whole genome shotgun (WGS) entry which is preliminary data.</text>
</comment>
<dbReference type="AlphaFoldDB" id="A0A0V1MLC7"/>
<gene>
    <name evidence="1" type="ORF">T10_7744</name>
</gene>
<keyword evidence="2" id="KW-1185">Reference proteome</keyword>
<organism evidence="1 2">
    <name type="scientific">Trichinella papuae</name>
    <dbReference type="NCBI Taxonomy" id="268474"/>
    <lineage>
        <taxon>Eukaryota</taxon>
        <taxon>Metazoa</taxon>
        <taxon>Ecdysozoa</taxon>
        <taxon>Nematoda</taxon>
        <taxon>Enoplea</taxon>
        <taxon>Dorylaimia</taxon>
        <taxon>Trichinellida</taxon>
        <taxon>Trichinellidae</taxon>
        <taxon>Trichinella</taxon>
    </lineage>
</organism>
<evidence type="ECO:0000313" key="2">
    <source>
        <dbReference type="Proteomes" id="UP000054843"/>
    </source>
</evidence>
<evidence type="ECO:0000313" key="1">
    <source>
        <dbReference type="EMBL" id="KRZ72605.1"/>
    </source>
</evidence>
<reference evidence="1 2" key="1">
    <citation type="submission" date="2015-01" db="EMBL/GenBank/DDBJ databases">
        <title>Evolution of Trichinella species and genotypes.</title>
        <authorList>
            <person name="Korhonen P.K."/>
            <person name="Edoardo P."/>
            <person name="Giuseppe L.R."/>
            <person name="Gasser R.B."/>
        </authorList>
    </citation>
    <scope>NUCLEOTIDE SEQUENCE [LARGE SCALE GENOMIC DNA]</scope>
    <source>
        <strain evidence="1">ISS1980</strain>
    </source>
</reference>
<name>A0A0V1MLC7_9BILA</name>
<sequence length="90" mass="10336">MSKFKQQTRIRGIFKAQKLSKCKSCKFSTVVTFEQFKCCERSVEMEMFLIAGRAAAVDHGVKEKSHSYWIIGILLPCYAVDQRRKVAKVS</sequence>
<proteinExistence type="predicted"/>
<dbReference type="EMBL" id="JYDO01000076">
    <property type="protein sequence ID" value="KRZ72605.1"/>
    <property type="molecule type" value="Genomic_DNA"/>
</dbReference>